<keyword evidence="3" id="KW-1185">Reference proteome</keyword>
<comment type="caution">
    <text evidence="2">The sequence shown here is derived from an EMBL/GenBank/DDBJ whole genome shotgun (WGS) entry which is preliminary data.</text>
</comment>
<gene>
    <name evidence="2" type="ORF">SLEP1_g9456</name>
</gene>
<dbReference type="AlphaFoldDB" id="A0AAV5I9G7"/>
<evidence type="ECO:0008006" key="4">
    <source>
        <dbReference type="Google" id="ProtNLM"/>
    </source>
</evidence>
<proteinExistence type="predicted"/>
<evidence type="ECO:0000313" key="3">
    <source>
        <dbReference type="Proteomes" id="UP001054252"/>
    </source>
</evidence>
<dbReference type="PANTHER" id="PTHR34427">
    <property type="entry name" value="DUF4283 DOMAIN PROTEIN"/>
    <property type="match status" value="1"/>
</dbReference>
<dbReference type="Proteomes" id="UP001054252">
    <property type="component" value="Unassembled WGS sequence"/>
</dbReference>
<dbReference type="EMBL" id="BPVZ01000010">
    <property type="protein sequence ID" value="GKU96191.1"/>
    <property type="molecule type" value="Genomic_DNA"/>
</dbReference>
<protein>
    <recommendedName>
        <fullName evidence="4">DUF4283 domain-containing protein</fullName>
    </recommendedName>
</protein>
<feature type="region of interest" description="Disordered" evidence="1">
    <location>
        <begin position="34"/>
        <end position="53"/>
    </location>
</feature>
<dbReference type="PANTHER" id="PTHR34427:SF5">
    <property type="entry name" value="DUF4283 DOMAIN-CONTAINING PROTEIN"/>
    <property type="match status" value="1"/>
</dbReference>
<evidence type="ECO:0000313" key="2">
    <source>
        <dbReference type="EMBL" id="GKU96191.1"/>
    </source>
</evidence>
<sequence length="405" mass="45687">MSEVADTKDMERKLNQIWLDSYHLKVKLAENMKSRREEMSRGRQQKQTTAQWIRRDRKVSPGITYAQIVVGKIKASKEGESLNHVSEKKVAGLETKGAMSKELVVIPVSIPDQASTSTANDANTYVPKELVLQFSPKEDEVAWLRQSRVTLVRSLDLVIKIQNRLDVDGLLVNVALLGGRHVLLMDNTEGYLEEFIDKNKELVESWFEWIQPTSLSTMPSRNRLVWLCFNGVTLRAWSERCFLELAGLIGEVILVDDETKSKSFLCEGRVLVLCDDTMKSSQTITLMVDGEPFLIKVSEEEWRMDPDCGLEMDGLGNVGSIGPRDWEAEELGVENGSREGLRPAGAQQKGAAVLGKKCKKLGDIYVGDGIVEETREMGLRWVTARTRCRKERKETTRQLEQGKKA</sequence>
<organism evidence="2 3">
    <name type="scientific">Rubroshorea leprosula</name>
    <dbReference type="NCBI Taxonomy" id="152421"/>
    <lineage>
        <taxon>Eukaryota</taxon>
        <taxon>Viridiplantae</taxon>
        <taxon>Streptophyta</taxon>
        <taxon>Embryophyta</taxon>
        <taxon>Tracheophyta</taxon>
        <taxon>Spermatophyta</taxon>
        <taxon>Magnoliopsida</taxon>
        <taxon>eudicotyledons</taxon>
        <taxon>Gunneridae</taxon>
        <taxon>Pentapetalae</taxon>
        <taxon>rosids</taxon>
        <taxon>malvids</taxon>
        <taxon>Malvales</taxon>
        <taxon>Dipterocarpaceae</taxon>
        <taxon>Rubroshorea</taxon>
    </lineage>
</organism>
<evidence type="ECO:0000256" key="1">
    <source>
        <dbReference type="SAM" id="MobiDB-lite"/>
    </source>
</evidence>
<reference evidence="2 3" key="1">
    <citation type="journal article" date="2021" name="Commun. Biol.">
        <title>The genome of Shorea leprosula (Dipterocarpaceae) highlights the ecological relevance of drought in aseasonal tropical rainforests.</title>
        <authorList>
            <person name="Ng K.K.S."/>
            <person name="Kobayashi M.J."/>
            <person name="Fawcett J.A."/>
            <person name="Hatakeyama M."/>
            <person name="Paape T."/>
            <person name="Ng C.H."/>
            <person name="Ang C.C."/>
            <person name="Tnah L.H."/>
            <person name="Lee C.T."/>
            <person name="Nishiyama T."/>
            <person name="Sese J."/>
            <person name="O'Brien M.J."/>
            <person name="Copetti D."/>
            <person name="Mohd Noor M.I."/>
            <person name="Ong R.C."/>
            <person name="Putra M."/>
            <person name="Sireger I.Z."/>
            <person name="Indrioko S."/>
            <person name="Kosugi Y."/>
            <person name="Izuno A."/>
            <person name="Isagi Y."/>
            <person name="Lee S.L."/>
            <person name="Shimizu K.K."/>
        </authorList>
    </citation>
    <scope>NUCLEOTIDE SEQUENCE [LARGE SCALE GENOMIC DNA]</scope>
    <source>
        <strain evidence="2">214</strain>
    </source>
</reference>
<name>A0AAV5I9G7_9ROSI</name>
<accession>A0AAV5I9G7</accession>